<dbReference type="PROSITE" id="PS51866">
    <property type="entry name" value="MOP"/>
    <property type="match status" value="2"/>
</dbReference>
<reference evidence="4 5" key="1">
    <citation type="journal article" date="2015" name="J. Biotechnol.">
        <title>Complete genome sequence of a malodorant-producing acetogen, Clostridium scatologenes ATCC 25775(T).</title>
        <authorList>
            <person name="Zhu Z."/>
            <person name="Guo T."/>
            <person name="Zheng H."/>
            <person name="Song T."/>
            <person name="Ouyang P."/>
            <person name="Xie J."/>
        </authorList>
    </citation>
    <scope>NUCLEOTIDE SEQUENCE [LARGE SCALE GENOMIC DNA]</scope>
    <source>
        <strain evidence="4 5">ATCC 25775</strain>
    </source>
</reference>
<dbReference type="RefSeq" id="WP_029161922.1">
    <property type="nucleotide sequence ID" value="NZ_CP009933.1"/>
</dbReference>
<dbReference type="InterPro" id="IPR008995">
    <property type="entry name" value="Mo/tungstate-bd_C_term_dom"/>
</dbReference>
<keyword evidence="1 2" id="KW-0500">Molybdenum</keyword>
<dbReference type="InterPro" id="IPR004606">
    <property type="entry name" value="Mop_domain"/>
</dbReference>
<keyword evidence="5" id="KW-1185">Reference proteome</keyword>
<accession>A0A0E3JYI7</accession>
<evidence type="ECO:0000313" key="5">
    <source>
        <dbReference type="Proteomes" id="UP000033115"/>
    </source>
</evidence>
<dbReference type="EMBL" id="CP009933">
    <property type="protein sequence ID" value="AKA68887.1"/>
    <property type="molecule type" value="Genomic_DNA"/>
</dbReference>
<dbReference type="AlphaFoldDB" id="A0A0E3JYI7"/>
<evidence type="ECO:0000259" key="3">
    <source>
        <dbReference type="PROSITE" id="PS51866"/>
    </source>
</evidence>
<evidence type="ECO:0000256" key="1">
    <source>
        <dbReference type="ARBA" id="ARBA00022505"/>
    </source>
</evidence>
<proteinExistence type="predicted"/>
<dbReference type="GO" id="GO:0015689">
    <property type="term" value="P:molybdate ion transport"/>
    <property type="evidence" value="ECO:0007669"/>
    <property type="project" value="InterPro"/>
</dbReference>
<dbReference type="STRING" id="1548.CSCA_1762"/>
<dbReference type="Pfam" id="PF03459">
    <property type="entry name" value="TOBE"/>
    <property type="match status" value="2"/>
</dbReference>
<dbReference type="Proteomes" id="UP000033115">
    <property type="component" value="Chromosome"/>
</dbReference>
<dbReference type="HOGENOM" id="CLU_118993_0_1_9"/>
<dbReference type="InterPro" id="IPR005116">
    <property type="entry name" value="Transp-assoc_OB_typ1"/>
</dbReference>
<name>A0A0E3JYI7_CLOSL</name>
<protein>
    <submittedName>
        <fullName evidence="4">Molybdenum-pterin-binding protein</fullName>
    </submittedName>
</protein>
<feature type="domain" description="Mop" evidence="3">
    <location>
        <begin position="2"/>
        <end position="68"/>
    </location>
</feature>
<dbReference type="SUPFAM" id="SSF50331">
    <property type="entry name" value="MOP-like"/>
    <property type="match status" value="2"/>
</dbReference>
<gene>
    <name evidence="4" type="ORF">CSCA_1762</name>
</gene>
<sequence>MIISARNQLKGKVESIKEGAVNAIITLKSNSNDIITSTISMEAVKELDLTPGKEAIAVIKATEVMIGIGDMKLSARNQLDGEIVKVQEGAVNAIVTLKTNGGNTISSTISMSAVKELGLSAGVKAKAVIKATSVMIAV</sequence>
<feature type="domain" description="Mop" evidence="3">
    <location>
        <begin position="72"/>
        <end position="138"/>
    </location>
</feature>
<dbReference type="Gene3D" id="2.40.50.100">
    <property type="match status" value="2"/>
</dbReference>
<evidence type="ECO:0000313" key="4">
    <source>
        <dbReference type="EMBL" id="AKA68887.1"/>
    </source>
</evidence>
<organism evidence="4 5">
    <name type="scientific">Clostridium scatologenes</name>
    <dbReference type="NCBI Taxonomy" id="1548"/>
    <lineage>
        <taxon>Bacteria</taxon>
        <taxon>Bacillati</taxon>
        <taxon>Bacillota</taxon>
        <taxon>Clostridia</taxon>
        <taxon>Eubacteriales</taxon>
        <taxon>Clostridiaceae</taxon>
        <taxon>Clostridium</taxon>
    </lineage>
</organism>
<evidence type="ECO:0000256" key="2">
    <source>
        <dbReference type="PROSITE-ProRule" id="PRU01213"/>
    </source>
</evidence>
<dbReference type="NCBIfam" id="TIGR00638">
    <property type="entry name" value="Mop"/>
    <property type="match status" value="2"/>
</dbReference>
<dbReference type="KEGG" id="csq:CSCA_1762"/>